<dbReference type="Proteomes" id="UP000682416">
    <property type="component" value="Chromosome"/>
</dbReference>
<protein>
    <submittedName>
        <fullName evidence="1">Uncharacterized protein</fullName>
    </submittedName>
</protein>
<reference evidence="1" key="1">
    <citation type="submission" date="2021-05" db="EMBL/GenBank/DDBJ databases">
        <authorList>
            <person name="Kaiqin L."/>
            <person name="Jian G."/>
        </authorList>
    </citation>
    <scope>NUCLEOTIDE SEQUENCE</scope>
    <source>
        <strain evidence="1">HDS5</strain>
    </source>
</reference>
<name>A0A975QJL4_9ACTN</name>
<dbReference type="AlphaFoldDB" id="A0A975QJL4"/>
<gene>
    <name evidence="1" type="ORF">KGD82_16845</name>
</gene>
<keyword evidence="2" id="KW-1185">Reference proteome</keyword>
<evidence type="ECO:0000313" key="2">
    <source>
        <dbReference type="Proteomes" id="UP000682416"/>
    </source>
</evidence>
<evidence type="ECO:0000313" key="1">
    <source>
        <dbReference type="EMBL" id="QVJ00427.1"/>
    </source>
</evidence>
<sequence>MISSRIHSPYLLLSEGLPWTVIVARADAAFHELSGLFTDLDPDVKADWLARWGIPSDDDPWAYIDPDTLCRIENIPESMRLPTEFEERILACV</sequence>
<accession>A0A975QJL4</accession>
<dbReference type="EMBL" id="CP074402">
    <property type="protein sequence ID" value="QVJ00427.1"/>
    <property type="molecule type" value="Genomic_DNA"/>
</dbReference>
<proteinExistence type="predicted"/>
<organism evidence="1 2">
    <name type="scientific">Nocardiopsis eucommiae</name>
    <dbReference type="NCBI Taxonomy" id="2831970"/>
    <lineage>
        <taxon>Bacteria</taxon>
        <taxon>Bacillati</taxon>
        <taxon>Actinomycetota</taxon>
        <taxon>Actinomycetes</taxon>
        <taxon>Streptosporangiales</taxon>
        <taxon>Nocardiopsidaceae</taxon>
        <taxon>Nocardiopsis</taxon>
    </lineage>
</organism>
<dbReference type="KEGG" id="nec:KGD82_16845"/>